<sequence length="337" mass="37423">MVGRIVGNNLGKTTLSEPSLLVIIRPVLHDSDALNRVATEAGKRLTTAEDEVKIGILMTSLGDNFKLAESVKNDEVIAAVDKHRTPRKNTLRTKLRYPKHQQAVGAWSGRSAAGQAFHRSKLSNSGMIVNQSNSTVAGQQRSSFVCAVTMLISQVSKSTNPVLPPGGGIRKPSPNIGCFYTGQRDGLRHCDDRHPISDQENFESDKFVSGSDSYSDENTRAGSESSTKKRKGVGRIKDATKKLRDSTYETGEDCNCKRFECFKKREPEQLYHAPIKLPMEKYRDLEDLIKFCEEEGSQDFYRQLLSSVQGTEQQDPRLNVDEPDNGYPLSLAKVLVD</sequence>
<organism evidence="2">
    <name type="scientific">Timema shepardi</name>
    <name type="common">Walking stick</name>
    <dbReference type="NCBI Taxonomy" id="629360"/>
    <lineage>
        <taxon>Eukaryota</taxon>
        <taxon>Metazoa</taxon>
        <taxon>Ecdysozoa</taxon>
        <taxon>Arthropoda</taxon>
        <taxon>Hexapoda</taxon>
        <taxon>Insecta</taxon>
        <taxon>Pterygota</taxon>
        <taxon>Neoptera</taxon>
        <taxon>Polyneoptera</taxon>
        <taxon>Phasmatodea</taxon>
        <taxon>Timematodea</taxon>
        <taxon>Timematoidea</taxon>
        <taxon>Timematidae</taxon>
        <taxon>Timema</taxon>
    </lineage>
</organism>
<evidence type="ECO:0000256" key="1">
    <source>
        <dbReference type="SAM" id="MobiDB-lite"/>
    </source>
</evidence>
<name>A0A7R9AT68_TIMSH</name>
<reference evidence="2" key="1">
    <citation type="submission" date="2020-11" db="EMBL/GenBank/DDBJ databases">
        <authorList>
            <person name="Tran Van P."/>
        </authorList>
    </citation>
    <scope>NUCLEOTIDE SEQUENCE</scope>
</reference>
<proteinExistence type="predicted"/>
<evidence type="ECO:0000313" key="2">
    <source>
        <dbReference type="EMBL" id="CAD7259109.1"/>
    </source>
</evidence>
<protein>
    <submittedName>
        <fullName evidence="2">Uncharacterized protein</fullName>
    </submittedName>
</protein>
<accession>A0A7R9AT68</accession>
<gene>
    <name evidence="2" type="ORF">TSIB3V08_LOCUS3324</name>
</gene>
<feature type="region of interest" description="Disordered" evidence="1">
    <location>
        <begin position="190"/>
        <end position="234"/>
    </location>
</feature>
<dbReference type="AlphaFoldDB" id="A0A7R9AT68"/>
<dbReference type="EMBL" id="OC001101">
    <property type="protein sequence ID" value="CAD7259109.1"/>
    <property type="molecule type" value="Genomic_DNA"/>
</dbReference>